<dbReference type="GO" id="GO:0032259">
    <property type="term" value="P:methylation"/>
    <property type="evidence" value="ECO:0007669"/>
    <property type="project" value="UniProtKB-KW"/>
</dbReference>
<dbReference type="EMBL" id="JACHND010000001">
    <property type="protein sequence ID" value="MBB4702350.1"/>
    <property type="molecule type" value="Genomic_DNA"/>
</dbReference>
<dbReference type="Proteomes" id="UP000542210">
    <property type="component" value="Unassembled WGS sequence"/>
</dbReference>
<reference evidence="1 2" key="1">
    <citation type="submission" date="2020-08" db="EMBL/GenBank/DDBJ databases">
        <title>Sequencing the genomes of 1000 actinobacteria strains.</title>
        <authorList>
            <person name="Klenk H.-P."/>
        </authorList>
    </citation>
    <scope>NUCLEOTIDE SEQUENCE [LARGE SCALE GENOMIC DNA]</scope>
    <source>
        <strain evidence="1 2">DSM 45784</strain>
    </source>
</reference>
<evidence type="ECO:0000313" key="1">
    <source>
        <dbReference type="EMBL" id="MBB4702350.1"/>
    </source>
</evidence>
<dbReference type="RefSeq" id="WP_184882046.1">
    <property type="nucleotide sequence ID" value="NZ_BOOV01000040.1"/>
</dbReference>
<comment type="caution">
    <text evidence="1">The sequence shown here is derived from an EMBL/GenBank/DDBJ whole genome shotgun (WGS) entry which is preliminary data.</text>
</comment>
<gene>
    <name evidence="1" type="ORF">BJ982_003894</name>
</gene>
<proteinExistence type="predicted"/>
<keyword evidence="1" id="KW-0489">Methyltransferase</keyword>
<dbReference type="CDD" id="cd02440">
    <property type="entry name" value="AdoMet_MTases"/>
    <property type="match status" value="1"/>
</dbReference>
<dbReference type="AlphaFoldDB" id="A0A7W7DAE3"/>
<sequence length="108" mass="12120">MVELDPGNTAITEEAVRVAGLSQVEVITADAALTDYYRDMVPADVVLVRGLFGNISDEDIEHTVDTCRQLCRTGGVVIWTRHLERPCPCWSCREFSRQRARQPQADLD</sequence>
<dbReference type="Gene3D" id="3.40.50.150">
    <property type="entry name" value="Vaccinia Virus protein VP39"/>
    <property type="match status" value="1"/>
</dbReference>
<dbReference type="GO" id="GO:0008168">
    <property type="term" value="F:methyltransferase activity"/>
    <property type="evidence" value="ECO:0007669"/>
    <property type="project" value="UniProtKB-KW"/>
</dbReference>
<protein>
    <submittedName>
        <fullName evidence="1">Putative RNA methylase</fullName>
    </submittedName>
</protein>
<dbReference type="InterPro" id="IPR029063">
    <property type="entry name" value="SAM-dependent_MTases_sf"/>
</dbReference>
<organism evidence="1 2">
    <name type="scientific">Sphaerisporangium siamense</name>
    <dbReference type="NCBI Taxonomy" id="795645"/>
    <lineage>
        <taxon>Bacteria</taxon>
        <taxon>Bacillati</taxon>
        <taxon>Actinomycetota</taxon>
        <taxon>Actinomycetes</taxon>
        <taxon>Streptosporangiales</taxon>
        <taxon>Streptosporangiaceae</taxon>
        <taxon>Sphaerisporangium</taxon>
    </lineage>
</organism>
<accession>A0A7W7DAE3</accession>
<dbReference type="SUPFAM" id="SSF53335">
    <property type="entry name" value="S-adenosyl-L-methionine-dependent methyltransferases"/>
    <property type="match status" value="1"/>
</dbReference>
<name>A0A7W7DAE3_9ACTN</name>
<evidence type="ECO:0000313" key="2">
    <source>
        <dbReference type="Proteomes" id="UP000542210"/>
    </source>
</evidence>
<keyword evidence="2" id="KW-1185">Reference proteome</keyword>
<keyword evidence="1" id="KW-0808">Transferase</keyword>